<feature type="region of interest" description="Disordered" evidence="1">
    <location>
        <begin position="170"/>
        <end position="217"/>
    </location>
</feature>
<feature type="compositionally biased region" description="Basic and acidic residues" evidence="1">
    <location>
        <begin position="97"/>
        <end position="112"/>
    </location>
</feature>
<feature type="compositionally biased region" description="Polar residues" evidence="1">
    <location>
        <begin position="194"/>
        <end position="204"/>
    </location>
</feature>
<comment type="caution">
    <text evidence="2">The sequence shown here is derived from an EMBL/GenBank/DDBJ whole genome shotgun (WGS) entry which is preliminary data.</text>
</comment>
<feature type="compositionally biased region" description="Basic residues" evidence="1">
    <location>
        <begin position="45"/>
        <end position="56"/>
    </location>
</feature>
<dbReference type="AlphaFoldDB" id="A0AAW1TRC4"/>
<dbReference type="PROSITE" id="PS50096">
    <property type="entry name" value="IQ"/>
    <property type="match status" value="1"/>
</dbReference>
<evidence type="ECO:0000313" key="2">
    <source>
        <dbReference type="EMBL" id="KAK9874077.1"/>
    </source>
</evidence>
<keyword evidence="3" id="KW-1185">Reference proteome</keyword>
<dbReference type="InterPro" id="IPR000048">
    <property type="entry name" value="IQ_motif_EF-hand-BS"/>
</dbReference>
<dbReference type="Pfam" id="PF00612">
    <property type="entry name" value="IQ"/>
    <property type="match status" value="1"/>
</dbReference>
<gene>
    <name evidence="2" type="ORF">WA026_002433</name>
</gene>
<accession>A0AAW1TRC4</accession>
<feature type="compositionally biased region" description="Basic and acidic residues" evidence="1">
    <location>
        <begin position="57"/>
        <end position="71"/>
    </location>
</feature>
<feature type="compositionally biased region" description="Basic and acidic residues" evidence="1">
    <location>
        <begin position="205"/>
        <end position="217"/>
    </location>
</feature>
<organism evidence="2 3">
    <name type="scientific">Henosepilachna vigintioctopunctata</name>
    <dbReference type="NCBI Taxonomy" id="420089"/>
    <lineage>
        <taxon>Eukaryota</taxon>
        <taxon>Metazoa</taxon>
        <taxon>Ecdysozoa</taxon>
        <taxon>Arthropoda</taxon>
        <taxon>Hexapoda</taxon>
        <taxon>Insecta</taxon>
        <taxon>Pterygota</taxon>
        <taxon>Neoptera</taxon>
        <taxon>Endopterygota</taxon>
        <taxon>Coleoptera</taxon>
        <taxon>Polyphaga</taxon>
        <taxon>Cucujiformia</taxon>
        <taxon>Coccinelloidea</taxon>
        <taxon>Coccinellidae</taxon>
        <taxon>Epilachninae</taxon>
        <taxon>Epilachnini</taxon>
        <taxon>Henosepilachna</taxon>
    </lineage>
</organism>
<evidence type="ECO:0000313" key="3">
    <source>
        <dbReference type="Proteomes" id="UP001431783"/>
    </source>
</evidence>
<protein>
    <submittedName>
        <fullName evidence="2">Uncharacterized protein</fullName>
    </submittedName>
</protein>
<proteinExistence type="predicted"/>
<evidence type="ECO:0000256" key="1">
    <source>
        <dbReference type="SAM" id="MobiDB-lite"/>
    </source>
</evidence>
<name>A0AAW1TRC4_9CUCU</name>
<reference evidence="2 3" key="1">
    <citation type="submission" date="2023-03" db="EMBL/GenBank/DDBJ databases">
        <title>Genome insight into feeding habits of ladybird beetles.</title>
        <authorList>
            <person name="Li H.-S."/>
            <person name="Huang Y.-H."/>
            <person name="Pang H."/>
        </authorList>
    </citation>
    <scope>NUCLEOTIDE SEQUENCE [LARGE SCALE GENOMIC DNA]</scope>
    <source>
        <strain evidence="2">SYSU_2023b</strain>
        <tissue evidence="2">Whole body</tissue>
    </source>
</reference>
<dbReference type="Proteomes" id="UP001431783">
    <property type="component" value="Unassembled WGS sequence"/>
</dbReference>
<feature type="compositionally biased region" description="Basic and acidic residues" evidence="1">
    <location>
        <begin position="28"/>
        <end position="44"/>
    </location>
</feature>
<sequence length="331" mass="38180">MRRSRIREHLRMKKEEYDHSGNTTETHSSNKKENSVTIRKDMKLMHKSRPVTRNRRSISENEAKPEVKSYERTGSLGEGTRMISKNRDISSSIQKRHNNDSTAKKTNPEDSKQNSSRKKSSTNVPTDTAKKESPRSAEILKNASLEVAQDAELIAKDEKGHYEVSYNPELLASDREDKPNSTSFLSFKKDSEITENNEYNGSTKTNEERQKPHEEKLGEVETELKHGNREDCSNLIEHQDFPPVNESSELEAALTIQKLWRGFQSRKKINDNQQNTLSTSSEDEKTNCASQRLQNCQISEEQTITLEMNMSRILVRKVKKRRRKKYIIAVP</sequence>
<feature type="compositionally biased region" description="Basic and acidic residues" evidence="1">
    <location>
        <begin position="7"/>
        <end position="19"/>
    </location>
</feature>
<feature type="region of interest" description="Disordered" evidence="1">
    <location>
        <begin position="1"/>
        <end position="148"/>
    </location>
</feature>
<dbReference type="EMBL" id="JARQZJ010000031">
    <property type="protein sequence ID" value="KAK9874077.1"/>
    <property type="molecule type" value="Genomic_DNA"/>
</dbReference>